<feature type="compositionally biased region" description="Polar residues" evidence="1">
    <location>
        <begin position="187"/>
        <end position="200"/>
    </location>
</feature>
<gene>
    <name evidence="2" type="ORF">ILYODFUR_011529</name>
</gene>
<sequence length="263" mass="28982">MGVKKKNADLLLQPDEPSLFHCWEKLIRRNSLGSAFVRTVSHSSEPCAGEMEEAYTELYQQFLRLRSLCLKQAALLHQLTTAVQKQQGVSAPEVDVTDLISIPVQCSYEIPACLYEKPQPLTSKGPDPAQPCGADHSSRNVGCASGILAEGMSKLSVDMPCQRKQDAKMEMLNPFMFNLESSKYHRASSSKTKPSEQNGPGDNRAQYTVKMPMNDGGLLNLSGAGMMSEVALHSHICEFCQAVFPGDSTTRGEFLRHLYTHVT</sequence>
<evidence type="ECO:0000313" key="2">
    <source>
        <dbReference type="EMBL" id="MEQ2232450.1"/>
    </source>
</evidence>
<dbReference type="Proteomes" id="UP001482620">
    <property type="component" value="Unassembled WGS sequence"/>
</dbReference>
<evidence type="ECO:0000313" key="3">
    <source>
        <dbReference type="Proteomes" id="UP001482620"/>
    </source>
</evidence>
<comment type="caution">
    <text evidence="2">The sequence shown here is derived from an EMBL/GenBank/DDBJ whole genome shotgun (WGS) entry which is preliminary data.</text>
</comment>
<proteinExistence type="predicted"/>
<accession>A0ABV0THT0</accession>
<keyword evidence="3" id="KW-1185">Reference proteome</keyword>
<dbReference type="InterPro" id="IPR039669">
    <property type="entry name" value="TANK"/>
</dbReference>
<organism evidence="2 3">
    <name type="scientific">Ilyodon furcidens</name>
    <name type="common">goldbreast splitfin</name>
    <dbReference type="NCBI Taxonomy" id="33524"/>
    <lineage>
        <taxon>Eukaryota</taxon>
        <taxon>Metazoa</taxon>
        <taxon>Chordata</taxon>
        <taxon>Craniata</taxon>
        <taxon>Vertebrata</taxon>
        <taxon>Euteleostomi</taxon>
        <taxon>Actinopterygii</taxon>
        <taxon>Neopterygii</taxon>
        <taxon>Teleostei</taxon>
        <taxon>Neoteleostei</taxon>
        <taxon>Acanthomorphata</taxon>
        <taxon>Ovalentaria</taxon>
        <taxon>Atherinomorphae</taxon>
        <taxon>Cyprinodontiformes</taxon>
        <taxon>Goodeidae</taxon>
        <taxon>Ilyodon</taxon>
    </lineage>
</organism>
<dbReference type="PANTHER" id="PTHR15249">
    <property type="entry name" value="TRAF FAMILY MEMBER-ASSOCIATED NF-KAPPA-B ACTIVATOR"/>
    <property type="match status" value="1"/>
</dbReference>
<evidence type="ECO:0008006" key="4">
    <source>
        <dbReference type="Google" id="ProtNLM"/>
    </source>
</evidence>
<dbReference type="EMBL" id="JAHRIQ010035629">
    <property type="protein sequence ID" value="MEQ2232450.1"/>
    <property type="molecule type" value="Genomic_DNA"/>
</dbReference>
<dbReference type="PANTHER" id="PTHR15249:SF0">
    <property type="entry name" value="TRAF FAMILY MEMBER-ASSOCIATED NF-KAPPA-B ACTIVATOR"/>
    <property type="match status" value="1"/>
</dbReference>
<reference evidence="2 3" key="1">
    <citation type="submission" date="2021-06" db="EMBL/GenBank/DDBJ databases">
        <authorList>
            <person name="Palmer J.M."/>
        </authorList>
    </citation>
    <scope>NUCLEOTIDE SEQUENCE [LARGE SCALE GENOMIC DNA]</scope>
    <source>
        <strain evidence="3">if_2019</strain>
        <tissue evidence="2">Muscle</tissue>
    </source>
</reference>
<protein>
    <recommendedName>
        <fullName evidence="4">TRAF family member-associated NF-kappa-B activator</fullName>
    </recommendedName>
</protein>
<evidence type="ECO:0000256" key="1">
    <source>
        <dbReference type="SAM" id="MobiDB-lite"/>
    </source>
</evidence>
<feature type="region of interest" description="Disordered" evidence="1">
    <location>
        <begin position="186"/>
        <end position="206"/>
    </location>
</feature>
<name>A0ABV0THT0_9TELE</name>